<gene>
    <name evidence="2" type="ORF">N5C10_18665</name>
</gene>
<dbReference type="Gene3D" id="1.10.1410.20">
    <property type="entry name" value="2'-5'-oligoadenylate synthetase 1, domain 2"/>
    <property type="match status" value="1"/>
</dbReference>
<dbReference type="Gene3D" id="3.30.460.10">
    <property type="entry name" value="Beta Polymerase, domain 2"/>
    <property type="match status" value="1"/>
</dbReference>
<proteinExistence type="predicted"/>
<dbReference type="EMBL" id="JAOCBE010000003">
    <property type="protein sequence ID" value="MDH0971160.1"/>
    <property type="molecule type" value="Genomic_DNA"/>
</dbReference>
<dbReference type="SUPFAM" id="SSF81301">
    <property type="entry name" value="Nucleotidyltransferase"/>
    <property type="match status" value="1"/>
</dbReference>
<keyword evidence="1" id="KW-0051">Antiviral defense</keyword>
<organism evidence="2 3">
    <name type="scientific">Acinetobacter johnsonii</name>
    <dbReference type="NCBI Taxonomy" id="40214"/>
    <lineage>
        <taxon>Bacteria</taxon>
        <taxon>Pseudomonadati</taxon>
        <taxon>Pseudomonadota</taxon>
        <taxon>Gammaproteobacteria</taxon>
        <taxon>Moraxellales</taxon>
        <taxon>Moraxellaceae</taxon>
        <taxon>Acinetobacter</taxon>
    </lineage>
</organism>
<dbReference type="GO" id="GO:0003725">
    <property type="term" value="F:double-stranded RNA binding"/>
    <property type="evidence" value="ECO:0007669"/>
    <property type="project" value="TreeGrafter"/>
</dbReference>
<dbReference type="CDD" id="cd05400">
    <property type="entry name" value="NT_2-5OAS_ClassI-CCAase"/>
    <property type="match status" value="1"/>
</dbReference>
<dbReference type="PANTHER" id="PTHR11258:SF11">
    <property type="entry name" value="C2H2-TYPE DOMAIN-CONTAINING PROTEIN"/>
    <property type="match status" value="1"/>
</dbReference>
<dbReference type="GO" id="GO:0005829">
    <property type="term" value="C:cytosol"/>
    <property type="evidence" value="ECO:0007669"/>
    <property type="project" value="TreeGrafter"/>
</dbReference>
<dbReference type="InterPro" id="IPR006116">
    <property type="entry name" value="NT_2-5OAS_ClassI-CCAase"/>
</dbReference>
<dbReference type="Proteomes" id="UP001159915">
    <property type="component" value="Unassembled WGS sequence"/>
</dbReference>
<dbReference type="NCBIfam" id="NF041116">
    <property type="entry name" value="CBASS_cyclase_a"/>
    <property type="match status" value="1"/>
</dbReference>
<accession>A0AA42MWI0</accession>
<dbReference type="InterPro" id="IPR053445">
    <property type="entry name" value="CBASS_cN_synthase"/>
</dbReference>
<evidence type="ECO:0000313" key="3">
    <source>
        <dbReference type="Proteomes" id="UP001159915"/>
    </source>
</evidence>
<dbReference type="InterPro" id="IPR043519">
    <property type="entry name" value="NT_sf"/>
</dbReference>
<evidence type="ECO:0000313" key="2">
    <source>
        <dbReference type="EMBL" id="MDH0971160.1"/>
    </source>
</evidence>
<protein>
    <submittedName>
        <fullName evidence="2">CBASS oligonucleotide cyclase</fullName>
    </submittedName>
</protein>
<name>A0AA42MWI0_ACIJO</name>
<dbReference type="Pfam" id="PF18144">
    <property type="entry name" value="SMODS"/>
    <property type="match status" value="1"/>
</dbReference>
<dbReference type="GO" id="GO:0016020">
    <property type="term" value="C:membrane"/>
    <property type="evidence" value="ECO:0007669"/>
    <property type="project" value="TreeGrafter"/>
</dbReference>
<dbReference type="GO" id="GO:0001730">
    <property type="term" value="F:2'-5'-oligoadenylate synthetase activity"/>
    <property type="evidence" value="ECO:0007669"/>
    <property type="project" value="TreeGrafter"/>
</dbReference>
<reference evidence="2" key="1">
    <citation type="submission" date="2022-09" db="EMBL/GenBank/DDBJ databases">
        <title>Intensive care unit water sources are persistently colonized with multi-drug resistant bacteria and are the site of extensive horizontal gene transfer of antibiotic resistance genes.</title>
        <authorList>
            <person name="Diorio-Toth L."/>
        </authorList>
    </citation>
    <scope>NUCLEOTIDE SEQUENCE</scope>
    <source>
        <strain evidence="2">GD03920</strain>
    </source>
</reference>
<sequence>MPLTNKQIKYYDSQVLRLPKDKRETYNAQVDRLISALRDSLKKQDKLTIKRVVKAGSFAKHTILRKTSEDAVDVDVVFYISGQNIDDETFSSLSEKIYEALIKLYPNKAVEDFEIQRKAAKVTFVGTGLDVDIVPVIENPDKEGYGWQFDRLDGSKIETCAPCQVRFVKDRKDQDPDFRTLVRMGKRWRTKMECPLKSFQIELIMAHLLEVNGREGSLEKRFRDFLLYIAESELKEVISFPENKNVATFSDPVVILDPVCDTNNVASRITESERQEIVQIADESWATAHFASAEGDINIWKELFGRGFKVEEPA</sequence>
<dbReference type="RefSeq" id="WP_279671780.1">
    <property type="nucleotide sequence ID" value="NZ_JAOCBE010000003.1"/>
</dbReference>
<evidence type="ECO:0000256" key="1">
    <source>
        <dbReference type="ARBA" id="ARBA00023118"/>
    </source>
</evidence>
<dbReference type="AlphaFoldDB" id="A0AA42MWI0"/>
<dbReference type="GO" id="GO:0051607">
    <property type="term" value="P:defense response to virus"/>
    <property type="evidence" value="ECO:0007669"/>
    <property type="project" value="UniProtKB-KW"/>
</dbReference>
<dbReference type="PANTHER" id="PTHR11258">
    <property type="entry name" value="2-5 OLIGOADENYLATE SYNTHETASE"/>
    <property type="match status" value="1"/>
</dbReference>
<comment type="caution">
    <text evidence="2">The sequence shown here is derived from an EMBL/GenBank/DDBJ whole genome shotgun (WGS) entry which is preliminary data.</text>
</comment>
<dbReference type="SUPFAM" id="SSF81631">
    <property type="entry name" value="PAP/OAS1 substrate-binding domain"/>
    <property type="match status" value="1"/>
</dbReference>